<evidence type="ECO:0000256" key="1">
    <source>
        <dbReference type="ARBA" id="ARBA00004099"/>
    </source>
</evidence>
<proteinExistence type="inferred from homology"/>
<evidence type="ECO:0000256" key="2">
    <source>
        <dbReference type="ARBA" id="ARBA00004604"/>
    </source>
</evidence>
<dbReference type="Proteomes" id="UP000824998">
    <property type="component" value="Unassembled WGS sequence"/>
</dbReference>
<keyword evidence="4 6" id="KW-0698">rRNA processing</keyword>
<protein>
    <recommendedName>
        <fullName evidence="6">U3 small nucleolar RNA-associated protein 11</fullName>
        <shortName evidence="6">U3 snoRNA-associated protein 11</shortName>
    </recommendedName>
</protein>
<dbReference type="GO" id="GO:0006364">
    <property type="term" value="P:rRNA processing"/>
    <property type="evidence" value="ECO:0007669"/>
    <property type="project" value="UniProtKB-UniRule"/>
</dbReference>
<dbReference type="PANTHER" id="PTHR12838:SF0">
    <property type="entry name" value="U3 SMALL NUCLEOLAR RNA-ASSOCIATED PROTEIN 11-RELATED"/>
    <property type="match status" value="1"/>
</dbReference>
<reference evidence="9" key="1">
    <citation type="journal article" date="2021" name="IMA Fungus">
        <title>Genomic characterization of three marine fungi, including Emericellopsis atlantica sp. nov. with signatures of a generalist lifestyle and marine biomass degradation.</title>
        <authorList>
            <person name="Hagestad O.C."/>
            <person name="Hou L."/>
            <person name="Andersen J.H."/>
            <person name="Hansen E.H."/>
            <person name="Altermark B."/>
            <person name="Li C."/>
            <person name="Kuhnert E."/>
            <person name="Cox R.J."/>
            <person name="Crous P.W."/>
            <person name="Spatafora J.W."/>
            <person name="Lail K."/>
            <person name="Amirebrahimi M."/>
            <person name="Lipzen A."/>
            <person name="Pangilinan J."/>
            <person name="Andreopoulos W."/>
            <person name="Hayes R.D."/>
            <person name="Ng V."/>
            <person name="Grigoriev I.V."/>
            <person name="Jackson S.A."/>
            <person name="Sutton T.D.S."/>
            <person name="Dobson A.D.W."/>
            <person name="Rama T."/>
        </authorList>
    </citation>
    <scope>NUCLEOTIDE SEQUENCE</scope>
    <source>
        <strain evidence="9">TRa018bII</strain>
    </source>
</reference>
<evidence type="ECO:0000256" key="4">
    <source>
        <dbReference type="ARBA" id="ARBA00022552"/>
    </source>
</evidence>
<organism evidence="9 10">
    <name type="scientific">Amylocarpus encephaloides</name>
    <dbReference type="NCBI Taxonomy" id="45428"/>
    <lineage>
        <taxon>Eukaryota</taxon>
        <taxon>Fungi</taxon>
        <taxon>Dikarya</taxon>
        <taxon>Ascomycota</taxon>
        <taxon>Pezizomycotina</taxon>
        <taxon>Leotiomycetes</taxon>
        <taxon>Helotiales</taxon>
        <taxon>Helotiales incertae sedis</taxon>
        <taxon>Amylocarpus</taxon>
    </lineage>
</organism>
<feature type="coiled-coil region" evidence="7">
    <location>
        <begin position="154"/>
        <end position="227"/>
    </location>
</feature>
<name>A0A9P7YLR7_9HELO</name>
<dbReference type="PANTHER" id="PTHR12838">
    <property type="entry name" value="U3 SMALL NUCLEOLAR RNA-ASSOCIATED PROTEIN 11"/>
    <property type="match status" value="1"/>
</dbReference>
<dbReference type="EMBL" id="MU251419">
    <property type="protein sequence ID" value="KAG9235926.1"/>
    <property type="molecule type" value="Genomic_DNA"/>
</dbReference>
<gene>
    <name evidence="9" type="ORF">BJ875DRAFT_457823</name>
</gene>
<evidence type="ECO:0000313" key="10">
    <source>
        <dbReference type="Proteomes" id="UP000824998"/>
    </source>
</evidence>
<comment type="similarity">
    <text evidence="3 6">Belongs to the UTP11 family.</text>
</comment>
<feature type="region of interest" description="Disordered" evidence="8">
    <location>
        <begin position="1"/>
        <end position="27"/>
    </location>
</feature>
<feature type="region of interest" description="Disordered" evidence="8">
    <location>
        <begin position="68"/>
        <end position="87"/>
    </location>
</feature>
<dbReference type="InterPro" id="IPR007144">
    <property type="entry name" value="SSU_processome_Utp11"/>
</dbReference>
<dbReference type="OrthoDB" id="29058at2759"/>
<keyword evidence="7" id="KW-0175">Coiled coil</keyword>
<sequence length="254" mass="29121">MSSMRNAVQRRNHRERGQPEERKKLGLLEKHKDYSLRAADHNLKKRKLKNLKQKVLEKNPDEFYFGMLSRQGPSTMGKNRTGTINGDRGNSVLSLEAVRLLKTQDVGYVRTVRNTARKDVQGLEQQLALIKSSPSNHPTNIDEDDWDRPKTKVKKIVFADAEEMESKVQEAEGELDDLEQDNTNITIEEKAIRKTQRLARVKVEHKLQVARERLKVLTETEQALELQRAGMAKTATVGGVTKKGVKFKVKDRKR</sequence>
<comment type="subunit">
    <text evidence="6">Component of the ribosomal small subunit (SSU) processome.</text>
</comment>
<comment type="subcellular location">
    <subcellularLocation>
        <location evidence="2 6">Nucleus</location>
        <location evidence="2 6">Nucleolus</location>
    </subcellularLocation>
</comment>
<comment type="caution">
    <text evidence="9">The sequence shown here is derived from an EMBL/GenBank/DDBJ whole genome shotgun (WGS) entry which is preliminary data.</text>
</comment>
<dbReference type="GO" id="GO:0032040">
    <property type="term" value="C:small-subunit processome"/>
    <property type="evidence" value="ECO:0007669"/>
    <property type="project" value="UniProtKB-UniRule"/>
</dbReference>
<keyword evidence="5 6" id="KW-0539">Nucleus</keyword>
<evidence type="ECO:0000313" key="9">
    <source>
        <dbReference type="EMBL" id="KAG9235926.1"/>
    </source>
</evidence>
<dbReference type="Pfam" id="PF03998">
    <property type="entry name" value="Utp11"/>
    <property type="match status" value="1"/>
</dbReference>
<feature type="compositionally biased region" description="Polar residues" evidence="8">
    <location>
        <begin position="71"/>
        <end position="84"/>
    </location>
</feature>
<evidence type="ECO:0000256" key="3">
    <source>
        <dbReference type="ARBA" id="ARBA00008105"/>
    </source>
</evidence>
<feature type="compositionally biased region" description="Basic and acidic residues" evidence="8">
    <location>
        <begin position="15"/>
        <end position="27"/>
    </location>
</feature>
<dbReference type="AlphaFoldDB" id="A0A9P7YLR7"/>
<comment type="function">
    <text evidence="1 6">Involved in nucleolar processing of pre-18S ribosomal RNA.</text>
</comment>
<evidence type="ECO:0000256" key="6">
    <source>
        <dbReference type="PIRNR" id="PIRNR015952"/>
    </source>
</evidence>
<accession>A0A9P7YLR7</accession>
<dbReference type="PIRSF" id="PIRSF015952">
    <property type="entry name" value="U3snoRNP11"/>
    <property type="match status" value="1"/>
</dbReference>
<evidence type="ECO:0000256" key="5">
    <source>
        <dbReference type="ARBA" id="ARBA00023242"/>
    </source>
</evidence>
<keyword evidence="10" id="KW-1185">Reference proteome</keyword>
<evidence type="ECO:0000256" key="8">
    <source>
        <dbReference type="SAM" id="MobiDB-lite"/>
    </source>
</evidence>
<evidence type="ECO:0000256" key="7">
    <source>
        <dbReference type="SAM" id="Coils"/>
    </source>
</evidence>